<keyword evidence="4 7" id="KW-1133">Transmembrane helix</keyword>
<feature type="transmembrane region" description="Helical" evidence="7">
    <location>
        <begin position="305"/>
        <end position="323"/>
    </location>
</feature>
<dbReference type="PANTHER" id="PTHR33885">
    <property type="entry name" value="PHAGE SHOCK PROTEIN C"/>
    <property type="match status" value="1"/>
</dbReference>
<feature type="compositionally biased region" description="Gly residues" evidence="6">
    <location>
        <begin position="16"/>
        <end position="28"/>
    </location>
</feature>
<comment type="caution">
    <text evidence="9">The sequence shown here is derived from an EMBL/GenBank/DDBJ whole genome shotgun (WGS) entry which is preliminary data.</text>
</comment>
<sequence>MTEVHDEATAAVRPGRAGGPAAGPGPAGAPGTAAGAETAGSVAESPPRLRRSRRHRTVGGVCGGLGRYFDVDPVIFRVVLGVTAVTGGIGLIAYGFAWLLIPLEGDDENEAKRLLTGRVDGPALVAVLLALLGCGMFLSLLHNGGAFGFSVMLLLVVGVSTVWSRQRRAAAASDEPGTAPVADVAAPPETKAPPVPGAPSWWRDPIVKDGTTGPVPYGYLWGPPEALPADRRPAKDGLVPPARARDPRPRSLGGLTFLVAVIAGGAGTAALWHSHPLGTSLSVGLACALAVFGLGLVLASVFGRVGVGTILLALLTAGLLTAATTIPKDITAHWGTESWRPAGVEAVQPRYELGAGEGRLDLSAVTVPPGTTLTTGAEVGAGVLRVIVPRDATVEVTMEVGMGDIQLPDQRPDDIDVHSGRHETRTLPPPPGAEPAGTLTLRLEVGVGQLEVQRAAS</sequence>
<feature type="transmembrane region" description="Helical" evidence="7">
    <location>
        <begin position="252"/>
        <end position="272"/>
    </location>
</feature>
<proteinExistence type="predicted"/>
<evidence type="ECO:0000313" key="10">
    <source>
        <dbReference type="Proteomes" id="UP000540423"/>
    </source>
</evidence>
<accession>A0A7X0HC99</accession>
<evidence type="ECO:0000256" key="7">
    <source>
        <dbReference type="SAM" id="Phobius"/>
    </source>
</evidence>
<evidence type="ECO:0000256" key="4">
    <source>
        <dbReference type="ARBA" id="ARBA00022989"/>
    </source>
</evidence>
<evidence type="ECO:0000259" key="8">
    <source>
        <dbReference type="Pfam" id="PF04024"/>
    </source>
</evidence>
<name>A0A7X0HC99_9ACTN</name>
<feature type="region of interest" description="Disordered" evidence="6">
    <location>
        <begin position="405"/>
        <end position="437"/>
    </location>
</feature>
<keyword evidence="2" id="KW-1003">Cell membrane</keyword>
<feature type="region of interest" description="Disordered" evidence="6">
    <location>
        <begin position="1"/>
        <end position="54"/>
    </location>
</feature>
<dbReference type="EMBL" id="JACHEM010000003">
    <property type="protein sequence ID" value="MBB6434988.1"/>
    <property type="molecule type" value="Genomic_DNA"/>
</dbReference>
<evidence type="ECO:0000256" key="6">
    <source>
        <dbReference type="SAM" id="MobiDB-lite"/>
    </source>
</evidence>
<dbReference type="RefSeq" id="WP_185028126.1">
    <property type="nucleotide sequence ID" value="NZ_BNBN01000004.1"/>
</dbReference>
<dbReference type="Proteomes" id="UP000540423">
    <property type="component" value="Unassembled WGS sequence"/>
</dbReference>
<keyword evidence="3 7" id="KW-0812">Transmembrane</keyword>
<feature type="domain" description="Phage shock protein PspC N-terminal" evidence="8">
    <location>
        <begin position="48"/>
        <end position="103"/>
    </location>
</feature>
<dbReference type="PANTHER" id="PTHR33885:SF3">
    <property type="entry name" value="PHAGE SHOCK PROTEIN C"/>
    <property type="match status" value="1"/>
</dbReference>
<dbReference type="InterPro" id="IPR007168">
    <property type="entry name" value="Phageshock_PspC_N"/>
</dbReference>
<comment type="subcellular location">
    <subcellularLocation>
        <location evidence="1">Cell membrane</location>
        <topology evidence="1">Single-pass membrane protein</topology>
    </subcellularLocation>
</comment>
<feature type="transmembrane region" description="Helical" evidence="7">
    <location>
        <begin position="278"/>
        <end position="298"/>
    </location>
</feature>
<dbReference type="AlphaFoldDB" id="A0A7X0HC99"/>
<feature type="compositionally biased region" description="Low complexity" evidence="6">
    <location>
        <begin position="29"/>
        <end position="46"/>
    </location>
</feature>
<protein>
    <submittedName>
        <fullName evidence="9">Phage shock protein PspC (Stress-responsive transcriptional regulator)</fullName>
    </submittedName>
</protein>
<evidence type="ECO:0000313" key="9">
    <source>
        <dbReference type="EMBL" id="MBB6434988.1"/>
    </source>
</evidence>
<evidence type="ECO:0000256" key="2">
    <source>
        <dbReference type="ARBA" id="ARBA00022475"/>
    </source>
</evidence>
<evidence type="ECO:0000256" key="5">
    <source>
        <dbReference type="ARBA" id="ARBA00023136"/>
    </source>
</evidence>
<keyword evidence="5 7" id="KW-0472">Membrane</keyword>
<feature type="transmembrane region" description="Helical" evidence="7">
    <location>
        <begin position="122"/>
        <end position="140"/>
    </location>
</feature>
<gene>
    <name evidence="9" type="ORF">HNQ79_001439</name>
</gene>
<organism evidence="9 10">
    <name type="scientific">Streptomyces candidus</name>
    <dbReference type="NCBI Taxonomy" id="67283"/>
    <lineage>
        <taxon>Bacteria</taxon>
        <taxon>Bacillati</taxon>
        <taxon>Actinomycetota</taxon>
        <taxon>Actinomycetes</taxon>
        <taxon>Kitasatosporales</taxon>
        <taxon>Streptomycetaceae</taxon>
        <taxon>Streptomyces</taxon>
    </lineage>
</organism>
<reference evidence="9 10" key="1">
    <citation type="submission" date="2020-08" db="EMBL/GenBank/DDBJ databases">
        <title>Genomic Encyclopedia of Type Strains, Phase IV (KMG-IV): sequencing the most valuable type-strain genomes for metagenomic binning, comparative biology and taxonomic classification.</title>
        <authorList>
            <person name="Goeker M."/>
        </authorList>
    </citation>
    <scope>NUCLEOTIDE SEQUENCE [LARGE SCALE GENOMIC DNA]</scope>
    <source>
        <strain evidence="9 10">DSM 40141</strain>
    </source>
</reference>
<feature type="region of interest" description="Disordered" evidence="6">
    <location>
        <begin position="173"/>
        <end position="204"/>
    </location>
</feature>
<dbReference type="Pfam" id="PF04024">
    <property type="entry name" value="PspC"/>
    <property type="match status" value="1"/>
</dbReference>
<keyword evidence="10" id="KW-1185">Reference proteome</keyword>
<dbReference type="GO" id="GO:0005886">
    <property type="term" value="C:plasma membrane"/>
    <property type="evidence" value="ECO:0007669"/>
    <property type="project" value="UniProtKB-SubCell"/>
</dbReference>
<dbReference type="InterPro" id="IPR052027">
    <property type="entry name" value="PspC"/>
</dbReference>
<evidence type="ECO:0000256" key="3">
    <source>
        <dbReference type="ARBA" id="ARBA00022692"/>
    </source>
</evidence>
<feature type="compositionally biased region" description="Basic and acidic residues" evidence="6">
    <location>
        <begin position="410"/>
        <end position="425"/>
    </location>
</feature>
<feature type="transmembrane region" description="Helical" evidence="7">
    <location>
        <begin position="146"/>
        <end position="163"/>
    </location>
</feature>
<evidence type="ECO:0000256" key="1">
    <source>
        <dbReference type="ARBA" id="ARBA00004162"/>
    </source>
</evidence>
<feature type="transmembrane region" description="Helical" evidence="7">
    <location>
        <begin position="74"/>
        <end position="101"/>
    </location>
</feature>